<sequence>MRLQGGDAVGFLYTKELDEVATRAKVREFFEDDFPRLQQQAHIDYVSIKSPVISGMPGGGHYGNATDDKYSMHTQAKMYLAAINEAFEGLRQPYRHFMELRYYKQLTWEQISDRTPYSERQGQNIINEAFIMFAFAFADTLELRVFK</sequence>
<dbReference type="EMBL" id="PVSN01000016">
    <property type="protein sequence ID" value="TGE74961.1"/>
    <property type="molecule type" value="Genomic_DNA"/>
</dbReference>
<accession>A0A4Z0RZ63</accession>
<dbReference type="InterPro" id="IPR036388">
    <property type="entry name" value="WH-like_DNA-bd_sf"/>
</dbReference>
<gene>
    <name evidence="1" type="ORF">C6P11_02520</name>
</gene>
<dbReference type="NCBIfam" id="TIGR01637">
    <property type="entry name" value="phage_arpU"/>
    <property type="match status" value="1"/>
</dbReference>
<dbReference type="InterPro" id="IPR013324">
    <property type="entry name" value="RNA_pol_sigma_r3/r4-like"/>
</dbReference>
<evidence type="ECO:0000313" key="2">
    <source>
        <dbReference type="Proteomes" id="UP000297646"/>
    </source>
</evidence>
<reference evidence="1 2" key="1">
    <citation type="submission" date="2018-03" db="EMBL/GenBank/DDBJ databases">
        <title>Genome sequencing of Weissella confusa isolates.</title>
        <authorList>
            <person name="Kajala I."/>
            <person name="Baruah R."/>
            <person name="Bergsveinson J."/>
            <person name="Juvonen R."/>
            <person name="Ziola B."/>
        </authorList>
    </citation>
    <scope>NUCLEOTIDE SEQUENCE [LARGE SCALE GENOMIC DNA]</scope>
    <source>
        <strain evidence="1 2">VTT E-062653</strain>
    </source>
</reference>
<dbReference type="OrthoDB" id="2146126at2"/>
<dbReference type="InterPro" id="IPR006524">
    <property type="entry name" value="ArpU-like"/>
</dbReference>
<dbReference type="Gene3D" id="1.10.10.10">
    <property type="entry name" value="Winged helix-like DNA-binding domain superfamily/Winged helix DNA-binding domain"/>
    <property type="match status" value="1"/>
</dbReference>
<name>A0A4Z0RZ63_WEICO</name>
<dbReference type="SUPFAM" id="SSF88659">
    <property type="entry name" value="Sigma3 and sigma4 domains of RNA polymerase sigma factors"/>
    <property type="match status" value="1"/>
</dbReference>
<comment type="caution">
    <text evidence="1">The sequence shown here is derived from an EMBL/GenBank/DDBJ whole genome shotgun (WGS) entry which is preliminary data.</text>
</comment>
<evidence type="ECO:0000313" key="1">
    <source>
        <dbReference type="EMBL" id="TGE74961.1"/>
    </source>
</evidence>
<dbReference type="AlphaFoldDB" id="A0A4Z0RZ63"/>
<evidence type="ECO:0008006" key="3">
    <source>
        <dbReference type="Google" id="ProtNLM"/>
    </source>
</evidence>
<proteinExistence type="predicted"/>
<dbReference type="Proteomes" id="UP000297646">
    <property type="component" value="Unassembled WGS sequence"/>
</dbReference>
<organism evidence="1 2">
    <name type="scientific">Weissella confusa</name>
    <name type="common">Lactobacillus confusus</name>
    <dbReference type="NCBI Taxonomy" id="1583"/>
    <lineage>
        <taxon>Bacteria</taxon>
        <taxon>Bacillati</taxon>
        <taxon>Bacillota</taxon>
        <taxon>Bacilli</taxon>
        <taxon>Lactobacillales</taxon>
        <taxon>Lactobacillaceae</taxon>
        <taxon>Weissella</taxon>
    </lineage>
</organism>
<protein>
    <recommendedName>
        <fullName evidence="3">ArpU family transcriptional regulator</fullName>
    </recommendedName>
</protein>